<keyword evidence="2" id="KW-1185">Reference proteome</keyword>
<evidence type="ECO:0000313" key="1">
    <source>
        <dbReference type="EMBL" id="GFH18830.1"/>
    </source>
</evidence>
<dbReference type="AlphaFoldDB" id="A0A699ZBP0"/>
<dbReference type="Proteomes" id="UP000485058">
    <property type="component" value="Unassembled WGS sequence"/>
</dbReference>
<gene>
    <name evidence="1" type="ORF">HaLaN_15695</name>
</gene>
<name>A0A699ZBP0_HAELA</name>
<reference evidence="1 2" key="1">
    <citation type="submission" date="2020-02" db="EMBL/GenBank/DDBJ databases">
        <title>Draft genome sequence of Haematococcus lacustris strain NIES-144.</title>
        <authorList>
            <person name="Morimoto D."/>
            <person name="Nakagawa S."/>
            <person name="Yoshida T."/>
            <person name="Sawayama S."/>
        </authorList>
    </citation>
    <scope>NUCLEOTIDE SEQUENCE [LARGE SCALE GENOMIC DNA]</scope>
    <source>
        <strain evidence="1 2">NIES-144</strain>
    </source>
</reference>
<dbReference type="Gene3D" id="3.40.630.30">
    <property type="match status" value="1"/>
</dbReference>
<comment type="caution">
    <text evidence="1">The sequence shown here is derived from an EMBL/GenBank/DDBJ whole genome shotgun (WGS) entry which is preliminary data.</text>
</comment>
<organism evidence="1 2">
    <name type="scientific">Haematococcus lacustris</name>
    <name type="common">Green alga</name>
    <name type="synonym">Haematococcus pluvialis</name>
    <dbReference type="NCBI Taxonomy" id="44745"/>
    <lineage>
        <taxon>Eukaryota</taxon>
        <taxon>Viridiplantae</taxon>
        <taxon>Chlorophyta</taxon>
        <taxon>core chlorophytes</taxon>
        <taxon>Chlorophyceae</taxon>
        <taxon>CS clade</taxon>
        <taxon>Chlamydomonadales</taxon>
        <taxon>Haematococcaceae</taxon>
        <taxon>Haematococcus</taxon>
    </lineage>
</organism>
<accession>A0A699ZBP0</accession>
<dbReference type="EMBL" id="BLLF01001364">
    <property type="protein sequence ID" value="GFH18830.1"/>
    <property type="molecule type" value="Genomic_DNA"/>
</dbReference>
<protein>
    <submittedName>
        <fullName evidence="1">Uncharacterized protein</fullName>
    </submittedName>
</protein>
<evidence type="ECO:0000313" key="2">
    <source>
        <dbReference type="Proteomes" id="UP000485058"/>
    </source>
</evidence>
<sequence>MPAKAAQQGPGCTAEEAVHIQLDSLRQEDVALVNQHWTYSSAGSLGLVQQMIASYPSSCIRLPAAT</sequence>
<proteinExistence type="predicted"/>